<dbReference type="InterPro" id="IPR020846">
    <property type="entry name" value="MFS_dom"/>
</dbReference>
<dbReference type="InterPro" id="IPR036259">
    <property type="entry name" value="MFS_trans_sf"/>
</dbReference>
<evidence type="ECO:0000313" key="9">
    <source>
        <dbReference type="Proteomes" id="UP000246702"/>
    </source>
</evidence>
<sequence>MIRIWPKTDTPGDLEKPPPSQDPEFKVQWDSDDPLNPQNWSTSYKWWVTFQLGMLALAGSLGSSITTSADDTIAKYIGVSSEVAVLDVSLYIVGFVLGPIIWAPISEVWGRRISILPAVFCLAIFAISTASSHNAPAIFLTRFFAGFFGSAPISNVTAALGDMWSKETRGTAISLYAIAVNGGPDLGPLISAAIMKNPHLSWRWTEYTHAIWVFVTFLMAYFWLPELYPLVLLSRKAKHLRKTQNPAYWHPHEHLHLSVHSIVTKQLARPLRMLTTEPIVTAIAFYAAFVYAVMYLTLELFPIAFASLRGWSPVTASLPFLALLVGVISSVGLNIYNQLRYNRISAAANGAPVPEARLPPIAFGSIVLVLGLFWFAWTASPPYHWILPVIAAFCIGVGFNCIFQQCLNFLIDVYRMYAASATAAVTFLRSLMAAGLPLAAKPMVRSLGMGPAVSIVGAVAAVLVPVPFLFMRYGPALRRMSRMVED</sequence>
<protein>
    <submittedName>
        <fullName evidence="8">MFS general substrate transporter</fullName>
    </submittedName>
</protein>
<feature type="transmembrane region" description="Helical" evidence="6">
    <location>
        <begin position="318"/>
        <end position="337"/>
    </location>
</feature>
<feature type="region of interest" description="Disordered" evidence="5">
    <location>
        <begin position="1"/>
        <end position="24"/>
    </location>
</feature>
<dbReference type="EMBL" id="MSFK01000041">
    <property type="protein sequence ID" value="PWY69614.1"/>
    <property type="molecule type" value="Genomic_DNA"/>
</dbReference>
<dbReference type="CDD" id="cd17323">
    <property type="entry name" value="MFS_Tpo1_MDR_like"/>
    <property type="match status" value="1"/>
</dbReference>
<dbReference type="PANTHER" id="PTHR23502:SF49">
    <property type="entry name" value="MAJOR FACILITATOR SUPERFAMILY (MFS) PROFILE DOMAIN-CONTAINING PROTEIN"/>
    <property type="match status" value="1"/>
</dbReference>
<organism evidence="8 9">
    <name type="scientific">Aspergillus sclerotioniger CBS 115572</name>
    <dbReference type="NCBI Taxonomy" id="1450535"/>
    <lineage>
        <taxon>Eukaryota</taxon>
        <taxon>Fungi</taxon>
        <taxon>Dikarya</taxon>
        <taxon>Ascomycota</taxon>
        <taxon>Pezizomycotina</taxon>
        <taxon>Eurotiomycetes</taxon>
        <taxon>Eurotiomycetidae</taxon>
        <taxon>Eurotiales</taxon>
        <taxon>Aspergillaceae</taxon>
        <taxon>Aspergillus</taxon>
        <taxon>Aspergillus subgen. Circumdati</taxon>
    </lineage>
</organism>
<keyword evidence="3 6" id="KW-1133">Transmembrane helix</keyword>
<dbReference type="GO" id="GO:0005886">
    <property type="term" value="C:plasma membrane"/>
    <property type="evidence" value="ECO:0007669"/>
    <property type="project" value="TreeGrafter"/>
</dbReference>
<name>A0A317V5M8_9EURO</name>
<dbReference type="GeneID" id="37117390"/>
<evidence type="ECO:0000313" key="8">
    <source>
        <dbReference type="EMBL" id="PWY69614.1"/>
    </source>
</evidence>
<dbReference type="OrthoDB" id="9986881at2759"/>
<keyword evidence="9" id="KW-1185">Reference proteome</keyword>
<feature type="domain" description="Major facilitator superfamily (MFS) profile" evidence="7">
    <location>
        <begin position="48"/>
        <end position="486"/>
    </location>
</feature>
<evidence type="ECO:0000256" key="1">
    <source>
        <dbReference type="ARBA" id="ARBA00004141"/>
    </source>
</evidence>
<comment type="subcellular location">
    <subcellularLocation>
        <location evidence="1">Membrane</location>
        <topology evidence="1">Multi-pass membrane protein</topology>
    </subcellularLocation>
</comment>
<feature type="transmembrane region" description="Helical" evidence="6">
    <location>
        <begin position="358"/>
        <end position="377"/>
    </location>
</feature>
<feature type="transmembrane region" description="Helical" evidence="6">
    <location>
        <begin position="210"/>
        <end position="233"/>
    </location>
</feature>
<feature type="transmembrane region" description="Helical" evidence="6">
    <location>
        <begin position="109"/>
        <end position="127"/>
    </location>
</feature>
<dbReference type="AlphaFoldDB" id="A0A317V5M8"/>
<dbReference type="GO" id="GO:0022857">
    <property type="term" value="F:transmembrane transporter activity"/>
    <property type="evidence" value="ECO:0007669"/>
    <property type="project" value="InterPro"/>
</dbReference>
<evidence type="ECO:0000256" key="5">
    <source>
        <dbReference type="SAM" id="MobiDB-lite"/>
    </source>
</evidence>
<keyword evidence="4 6" id="KW-0472">Membrane</keyword>
<dbReference type="FunFam" id="1.20.1250.20:FF:000011">
    <property type="entry name" value="MFS multidrug transporter, putative"/>
    <property type="match status" value="1"/>
</dbReference>
<comment type="caution">
    <text evidence="8">The sequence shown here is derived from an EMBL/GenBank/DDBJ whole genome shotgun (WGS) entry which is preliminary data.</text>
</comment>
<gene>
    <name evidence="8" type="ORF">BO94DRAFT_579119</name>
</gene>
<evidence type="ECO:0000256" key="6">
    <source>
        <dbReference type="SAM" id="Phobius"/>
    </source>
</evidence>
<feature type="transmembrane region" description="Helical" evidence="6">
    <location>
        <begin position="139"/>
        <end position="160"/>
    </location>
</feature>
<dbReference type="PROSITE" id="PS50850">
    <property type="entry name" value="MFS"/>
    <property type="match status" value="1"/>
</dbReference>
<feature type="transmembrane region" description="Helical" evidence="6">
    <location>
        <begin position="44"/>
        <end position="62"/>
    </location>
</feature>
<evidence type="ECO:0000256" key="4">
    <source>
        <dbReference type="ARBA" id="ARBA00023136"/>
    </source>
</evidence>
<evidence type="ECO:0000256" key="3">
    <source>
        <dbReference type="ARBA" id="ARBA00022989"/>
    </source>
</evidence>
<dbReference type="STRING" id="1450535.A0A317V5M8"/>
<feature type="transmembrane region" description="Helical" evidence="6">
    <location>
        <begin position="279"/>
        <end position="298"/>
    </location>
</feature>
<reference evidence="8 9" key="1">
    <citation type="submission" date="2016-12" db="EMBL/GenBank/DDBJ databases">
        <title>The genomes of Aspergillus section Nigri reveals drivers in fungal speciation.</title>
        <authorList>
            <consortium name="DOE Joint Genome Institute"/>
            <person name="Vesth T.C."/>
            <person name="Nybo J."/>
            <person name="Theobald S."/>
            <person name="Brandl J."/>
            <person name="Frisvad J.C."/>
            <person name="Nielsen K.F."/>
            <person name="Lyhne E.K."/>
            <person name="Kogle M.E."/>
            <person name="Kuo A."/>
            <person name="Riley R."/>
            <person name="Clum A."/>
            <person name="Nolan M."/>
            <person name="Lipzen A."/>
            <person name="Salamov A."/>
            <person name="Henrissat B."/>
            <person name="Wiebenga A."/>
            <person name="De Vries R.P."/>
            <person name="Grigoriev I.V."/>
            <person name="Mortensen U.H."/>
            <person name="Andersen M.R."/>
            <person name="Baker S.E."/>
        </authorList>
    </citation>
    <scope>NUCLEOTIDE SEQUENCE [LARGE SCALE GENOMIC DNA]</scope>
    <source>
        <strain evidence="8 9">CBS 115572</strain>
    </source>
</reference>
<evidence type="ECO:0000256" key="2">
    <source>
        <dbReference type="ARBA" id="ARBA00022692"/>
    </source>
</evidence>
<dbReference type="InterPro" id="IPR011701">
    <property type="entry name" value="MFS"/>
</dbReference>
<dbReference type="PANTHER" id="PTHR23502">
    <property type="entry name" value="MAJOR FACILITATOR SUPERFAMILY"/>
    <property type="match status" value="1"/>
</dbReference>
<feature type="transmembrane region" description="Helical" evidence="6">
    <location>
        <begin position="383"/>
        <end position="403"/>
    </location>
</feature>
<dbReference type="Proteomes" id="UP000246702">
    <property type="component" value="Unassembled WGS sequence"/>
</dbReference>
<dbReference type="Gene3D" id="1.20.1250.20">
    <property type="entry name" value="MFS general substrate transporter like domains"/>
    <property type="match status" value="1"/>
</dbReference>
<keyword evidence="2 6" id="KW-0812">Transmembrane</keyword>
<feature type="transmembrane region" description="Helical" evidence="6">
    <location>
        <begin position="452"/>
        <end position="473"/>
    </location>
</feature>
<dbReference type="RefSeq" id="XP_025462442.1">
    <property type="nucleotide sequence ID" value="XM_025615247.1"/>
</dbReference>
<evidence type="ECO:0000259" key="7">
    <source>
        <dbReference type="PROSITE" id="PS50850"/>
    </source>
</evidence>
<accession>A0A317V5M8</accession>
<feature type="transmembrane region" description="Helical" evidence="6">
    <location>
        <begin position="83"/>
        <end position="103"/>
    </location>
</feature>
<dbReference type="Pfam" id="PF07690">
    <property type="entry name" value="MFS_1"/>
    <property type="match status" value="1"/>
</dbReference>
<proteinExistence type="predicted"/>
<feature type="transmembrane region" description="Helical" evidence="6">
    <location>
        <begin position="415"/>
        <end position="440"/>
    </location>
</feature>
<dbReference type="SUPFAM" id="SSF103473">
    <property type="entry name" value="MFS general substrate transporter"/>
    <property type="match status" value="1"/>
</dbReference>